<feature type="compositionally biased region" description="Low complexity" evidence="1">
    <location>
        <begin position="181"/>
        <end position="192"/>
    </location>
</feature>
<protein>
    <submittedName>
        <fullName evidence="3">Uncharacterized protein</fullName>
    </submittedName>
</protein>
<evidence type="ECO:0000313" key="4">
    <source>
        <dbReference type="Proteomes" id="UP000494206"/>
    </source>
</evidence>
<evidence type="ECO:0000256" key="1">
    <source>
        <dbReference type="SAM" id="MobiDB-lite"/>
    </source>
</evidence>
<dbReference type="AlphaFoldDB" id="A0A8S1ERW2"/>
<comment type="caution">
    <text evidence="3">The sequence shown here is derived from an EMBL/GenBank/DDBJ whole genome shotgun (WGS) entry which is preliminary data.</text>
</comment>
<gene>
    <name evidence="3" type="ORF">CBOVIS_LOCUS6521</name>
</gene>
<keyword evidence="4" id="KW-1185">Reference proteome</keyword>
<feature type="region of interest" description="Disordered" evidence="1">
    <location>
        <begin position="176"/>
        <end position="236"/>
    </location>
</feature>
<keyword evidence="2" id="KW-1133">Transmembrane helix</keyword>
<keyword evidence="2" id="KW-0812">Transmembrane</keyword>
<dbReference type="EMBL" id="CADEPM010000004">
    <property type="protein sequence ID" value="CAB3404140.1"/>
    <property type="molecule type" value="Genomic_DNA"/>
</dbReference>
<feature type="transmembrane region" description="Helical" evidence="2">
    <location>
        <begin position="101"/>
        <end position="121"/>
    </location>
</feature>
<feature type="compositionally biased region" description="Polar residues" evidence="1">
    <location>
        <begin position="216"/>
        <end position="236"/>
    </location>
</feature>
<feature type="transmembrane region" description="Helical" evidence="2">
    <location>
        <begin position="35"/>
        <end position="55"/>
    </location>
</feature>
<sequence>MIISWAIPQTSVFWIAAERILYHFSETIREGKKSLAVSIFRLFVIISTIAADILLKLNFDSHYPSSNSTYDSADNESVLVNSLLHNYYFDSFHADSPVTEIYFLASRCALPIIFPLSFIILNKELRADYIDGLILCRKARNAHKESKVKVIATRESQESIIANLKMIGILSDIDGGPSTVSQSGPSTTSISSEGKRGSNGISRERTSTTSTGSGSRQQMMFTTRNNAKNSIPSVSG</sequence>
<proteinExistence type="predicted"/>
<organism evidence="3 4">
    <name type="scientific">Caenorhabditis bovis</name>
    <dbReference type="NCBI Taxonomy" id="2654633"/>
    <lineage>
        <taxon>Eukaryota</taxon>
        <taxon>Metazoa</taxon>
        <taxon>Ecdysozoa</taxon>
        <taxon>Nematoda</taxon>
        <taxon>Chromadorea</taxon>
        <taxon>Rhabditida</taxon>
        <taxon>Rhabditina</taxon>
        <taxon>Rhabditomorpha</taxon>
        <taxon>Rhabditoidea</taxon>
        <taxon>Rhabditidae</taxon>
        <taxon>Peloderinae</taxon>
        <taxon>Caenorhabditis</taxon>
    </lineage>
</organism>
<dbReference type="Proteomes" id="UP000494206">
    <property type="component" value="Unassembled WGS sequence"/>
</dbReference>
<accession>A0A8S1ERW2</accession>
<evidence type="ECO:0000256" key="2">
    <source>
        <dbReference type="SAM" id="Phobius"/>
    </source>
</evidence>
<reference evidence="3 4" key="1">
    <citation type="submission" date="2020-04" db="EMBL/GenBank/DDBJ databases">
        <authorList>
            <person name="Laetsch R D."/>
            <person name="Stevens L."/>
            <person name="Kumar S."/>
            <person name="Blaxter L. M."/>
        </authorList>
    </citation>
    <scope>NUCLEOTIDE SEQUENCE [LARGE SCALE GENOMIC DNA]</scope>
</reference>
<evidence type="ECO:0000313" key="3">
    <source>
        <dbReference type="EMBL" id="CAB3404140.1"/>
    </source>
</evidence>
<dbReference type="OrthoDB" id="5815780at2759"/>
<keyword evidence="2" id="KW-0472">Membrane</keyword>
<name>A0A8S1ERW2_9PELO</name>